<keyword evidence="2" id="KW-1185">Reference proteome</keyword>
<name>A0ABV1UTX8_9ACTN</name>
<dbReference type="SUPFAM" id="SSF53335">
    <property type="entry name" value="S-adenosyl-L-methionine-dependent methyltransferases"/>
    <property type="match status" value="1"/>
</dbReference>
<sequence>MRIFLDVGGHYGESLDIALDPRWGFDTLYSFEPSRTCQRLLRSFRDSRLTVVPAGLSNKQATTTLYGSGLLGASVYADKTQSDARPDQETVELLRATDWLLANTAADDEIFAKLNCEGSECDVLEDLLDSGAISRLTSVYVDFDVRKIPSQNHRQELVEQQLRDQHVRFVTPDTLGAAGGSAAMRKWLTMEAPPKRTGMQAAWRYRLGLHRPPYVWSTTVARRVLPGPVYQQAARRLGSQARRRQKAYSG</sequence>
<accession>A0ABV1UTX8</accession>
<organism evidence="1 2">
    <name type="scientific">Streptomyces xantholiticus</name>
    <dbReference type="NCBI Taxonomy" id="68285"/>
    <lineage>
        <taxon>Bacteria</taxon>
        <taxon>Bacillati</taxon>
        <taxon>Actinomycetota</taxon>
        <taxon>Actinomycetes</taxon>
        <taxon>Kitasatosporales</taxon>
        <taxon>Streptomycetaceae</taxon>
        <taxon>Streptomyces</taxon>
    </lineage>
</organism>
<evidence type="ECO:0000313" key="2">
    <source>
        <dbReference type="Proteomes" id="UP001445472"/>
    </source>
</evidence>
<gene>
    <name evidence="1" type="ORF">ABT276_12800</name>
</gene>
<evidence type="ECO:0000313" key="1">
    <source>
        <dbReference type="EMBL" id="MER6614230.1"/>
    </source>
</evidence>
<dbReference type="Proteomes" id="UP001445472">
    <property type="component" value="Unassembled WGS sequence"/>
</dbReference>
<dbReference type="RefSeq" id="WP_100110302.1">
    <property type="nucleotide sequence ID" value="NZ_JBEPBX010000009.1"/>
</dbReference>
<dbReference type="Gene3D" id="3.40.50.150">
    <property type="entry name" value="Vaccinia Virus protein VP39"/>
    <property type="match status" value="1"/>
</dbReference>
<comment type="caution">
    <text evidence="1">The sequence shown here is derived from an EMBL/GenBank/DDBJ whole genome shotgun (WGS) entry which is preliminary data.</text>
</comment>
<dbReference type="InterPro" id="IPR029063">
    <property type="entry name" value="SAM-dependent_MTases_sf"/>
</dbReference>
<reference evidence="1 2" key="1">
    <citation type="submission" date="2024-06" db="EMBL/GenBank/DDBJ databases">
        <title>The Natural Products Discovery Center: Release of the First 8490 Sequenced Strains for Exploring Actinobacteria Biosynthetic Diversity.</title>
        <authorList>
            <person name="Kalkreuter E."/>
            <person name="Kautsar S.A."/>
            <person name="Yang D."/>
            <person name="Bader C.D."/>
            <person name="Teijaro C.N."/>
            <person name="Fluegel L."/>
            <person name="Davis C.M."/>
            <person name="Simpson J.R."/>
            <person name="Lauterbach L."/>
            <person name="Steele A.D."/>
            <person name="Gui C."/>
            <person name="Meng S."/>
            <person name="Li G."/>
            <person name="Viehrig K."/>
            <person name="Ye F."/>
            <person name="Su P."/>
            <person name="Kiefer A.F."/>
            <person name="Nichols A."/>
            <person name="Cepeda A.J."/>
            <person name="Yan W."/>
            <person name="Fan B."/>
            <person name="Jiang Y."/>
            <person name="Adhikari A."/>
            <person name="Zheng C.-J."/>
            <person name="Schuster L."/>
            <person name="Cowan T.M."/>
            <person name="Smanski M.J."/>
            <person name="Chevrette M.G."/>
            <person name="De Carvalho L.P.S."/>
            <person name="Shen B."/>
        </authorList>
    </citation>
    <scope>NUCLEOTIDE SEQUENCE [LARGE SCALE GENOMIC DNA]</scope>
    <source>
        <strain evidence="1 2">NPDC000837</strain>
    </source>
</reference>
<protein>
    <recommendedName>
        <fullName evidence="3">Methyltransferase FkbM domain-containing protein</fullName>
    </recommendedName>
</protein>
<evidence type="ECO:0008006" key="3">
    <source>
        <dbReference type="Google" id="ProtNLM"/>
    </source>
</evidence>
<proteinExistence type="predicted"/>
<dbReference type="EMBL" id="JBEPBX010000009">
    <property type="protein sequence ID" value="MER6614230.1"/>
    <property type="molecule type" value="Genomic_DNA"/>
</dbReference>